<dbReference type="InterPro" id="IPR004087">
    <property type="entry name" value="KH_dom"/>
</dbReference>
<dbReference type="Pfam" id="PF12072">
    <property type="entry name" value="RNase_Y_N"/>
    <property type="match status" value="1"/>
</dbReference>
<dbReference type="GO" id="GO:0005886">
    <property type="term" value="C:plasma membrane"/>
    <property type="evidence" value="ECO:0007669"/>
    <property type="project" value="UniProtKB-SubCell"/>
</dbReference>
<dbReference type="FunFam" id="1.10.3210.10:FF:000003">
    <property type="entry name" value="Ribonuclease Y"/>
    <property type="match status" value="1"/>
</dbReference>
<protein>
    <recommendedName>
        <fullName evidence="6 7">Ribonuclease Y</fullName>
        <shortName evidence="7">RNase Y</shortName>
        <ecNumber evidence="7 8">3.1.-.-</ecNumber>
    </recommendedName>
</protein>
<evidence type="ECO:0000313" key="11">
    <source>
        <dbReference type="EMBL" id="APC40901.1"/>
    </source>
</evidence>
<dbReference type="SUPFAM" id="SSF109604">
    <property type="entry name" value="HD-domain/PDEase-like"/>
    <property type="match status" value="1"/>
</dbReference>
<dbReference type="SMART" id="SM00471">
    <property type="entry name" value="HDc"/>
    <property type="match status" value="1"/>
</dbReference>
<evidence type="ECO:0000256" key="5">
    <source>
        <dbReference type="ARBA" id="ARBA00061537"/>
    </source>
</evidence>
<dbReference type="GO" id="GO:0006402">
    <property type="term" value="P:mRNA catabolic process"/>
    <property type="evidence" value="ECO:0007669"/>
    <property type="project" value="UniProtKB-UniRule"/>
</dbReference>
<dbReference type="HAMAP" id="MF_00335">
    <property type="entry name" value="RNase_Y"/>
    <property type="match status" value="1"/>
</dbReference>
<dbReference type="InterPro" id="IPR003607">
    <property type="entry name" value="HD/PDEase_dom"/>
</dbReference>
<keyword evidence="7" id="KW-0812">Transmembrane</keyword>
<dbReference type="PANTHER" id="PTHR12826">
    <property type="entry name" value="RIBONUCLEASE Y"/>
    <property type="match status" value="1"/>
</dbReference>
<gene>
    <name evidence="7" type="primary">rny</name>
    <name evidence="11" type="ORF">A7L45_12890</name>
</gene>
<dbReference type="SMART" id="SM00322">
    <property type="entry name" value="KH"/>
    <property type="match status" value="1"/>
</dbReference>
<reference evidence="12" key="1">
    <citation type="journal article" date="2016" name="Front. Microbiol.">
        <title>Complete Genome Sequence of Clostridium estertheticum DSM 8809, a Microbe Identified in Spoiled Vacuum Packed Beef.</title>
        <authorList>
            <person name="Yu Z."/>
            <person name="Gunn L."/>
            <person name="Brennan E."/>
            <person name="Reid R."/>
            <person name="Wall P.G."/>
            <person name="Gaora O.P."/>
            <person name="Hurley D."/>
            <person name="Bolton D."/>
            <person name="Fanning S."/>
        </authorList>
    </citation>
    <scope>NUCLEOTIDE SEQUENCE [LARGE SCALE GENOMIC DNA]</scope>
    <source>
        <strain evidence="12">DSM 8809</strain>
    </source>
</reference>
<dbReference type="InterPro" id="IPR006674">
    <property type="entry name" value="HD_domain"/>
</dbReference>
<keyword evidence="2 7" id="KW-0255">Endonuclease</keyword>
<feature type="coiled-coil region" evidence="9">
    <location>
        <begin position="32"/>
        <end position="138"/>
    </location>
</feature>
<dbReference type="NCBIfam" id="TIGR03319">
    <property type="entry name" value="RNase_Y"/>
    <property type="match status" value="1"/>
</dbReference>
<dbReference type="CDD" id="cd00077">
    <property type="entry name" value="HDc"/>
    <property type="match status" value="1"/>
</dbReference>
<evidence type="ECO:0000256" key="1">
    <source>
        <dbReference type="ARBA" id="ARBA00022722"/>
    </source>
</evidence>
<dbReference type="Proteomes" id="UP000182569">
    <property type="component" value="Chromosome"/>
</dbReference>
<keyword evidence="3 7" id="KW-0378">Hydrolase</keyword>
<dbReference type="InterPro" id="IPR006675">
    <property type="entry name" value="HDIG_dom"/>
</dbReference>
<comment type="function">
    <text evidence="7">Endoribonuclease that initiates mRNA decay.</text>
</comment>
<dbReference type="GO" id="GO:0004521">
    <property type="term" value="F:RNA endonuclease activity"/>
    <property type="evidence" value="ECO:0007669"/>
    <property type="project" value="UniProtKB-UniRule"/>
</dbReference>
<dbReference type="CDD" id="cd22431">
    <property type="entry name" value="KH-I_RNaseY"/>
    <property type="match status" value="1"/>
</dbReference>
<evidence type="ECO:0000256" key="8">
    <source>
        <dbReference type="NCBIfam" id="TIGR03319"/>
    </source>
</evidence>
<dbReference type="NCBIfam" id="TIGR00277">
    <property type="entry name" value="HDIG"/>
    <property type="match status" value="1"/>
</dbReference>
<dbReference type="SUPFAM" id="SSF54791">
    <property type="entry name" value="Eukaryotic type KH-domain (KH-domain type I)"/>
    <property type="match status" value="1"/>
</dbReference>
<dbReference type="EC" id="3.1.-.-" evidence="7 8"/>
<keyword evidence="1 7" id="KW-0540">Nuclease</keyword>
<comment type="similarity">
    <text evidence="5 7">Belongs to the RNase Y family.</text>
</comment>
<proteinExistence type="inferred from homology"/>
<dbReference type="PROSITE" id="PS51831">
    <property type="entry name" value="HD"/>
    <property type="match status" value="1"/>
</dbReference>
<dbReference type="InterPro" id="IPR022711">
    <property type="entry name" value="RNase_Y_N"/>
</dbReference>
<evidence type="ECO:0000259" key="10">
    <source>
        <dbReference type="PROSITE" id="PS51831"/>
    </source>
</evidence>
<evidence type="ECO:0000256" key="6">
    <source>
        <dbReference type="ARBA" id="ARBA00073072"/>
    </source>
</evidence>
<evidence type="ECO:0000256" key="4">
    <source>
        <dbReference type="ARBA" id="ARBA00022884"/>
    </source>
</evidence>
<sequence>MNNTKGLLIFIVVCAILIVISVVGFVVVYTRKNKSQANISEAEKEAKKILDDSAKEAETRKKEAILEAKEEVHRLRTDLEKESRERRNEVQRLERRNIQREESLDKKGDVLERKEENLNKKQQEIETVETSVQDLYTKQRGELERLSGLTSDEAKQVLLEEIKKEIKHDAAIMIKEIETKAKEEADKRAREIITYAIQRCAADHVAETTVHVVSLPNDEMKGRIIGREGRNIRTLETLTGVDLIIDDTPEAVILSAFDPIRREVARIALEKLIVDGRIHPARIEEMVEKAKKEVDSDIREEGEQATFETGVHGLHSEIIRLLGRLKYRTSYGQNVLKHSIEVSYLAGLMASELGIDPTLAKRCGLLHDIGKAVDHEVEGPHALIGSEIAKKHHESPIVVNAIAAHHGDVELQSLEAILVQAADAISAARPGARRETLEAYIKRLEKLEEIANSYEGVEKSYAIQAGREVRIMIKPDVIDDAGAVEMARNLVKRIENELEYPGQIKVNVIRETRAIDYAK</sequence>
<evidence type="ECO:0000256" key="2">
    <source>
        <dbReference type="ARBA" id="ARBA00022759"/>
    </source>
</evidence>
<evidence type="ECO:0000256" key="3">
    <source>
        <dbReference type="ARBA" id="ARBA00022801"/>
    </source>
</evidence>
<keyword evidence="7" id="KW-0472">Membrane</keyword>
<dbReference type="GO" id="GO:0003723">
    <property type="term" value="F:RNA binding"/>
    <property type="evidence" value="ECO:0007669"/>
    <property type="project" value="UniProtKB-UniRule"/>
</dbReference>
<keyword evidence="4 7" id="KW-0694">RNA-binding</keyword>
<accession>A0A1J0GHU8</accession>
<dbReference type="Pfam" id="PF01966">
    <property type="entry name" value="HD"/>
    <property type="match status" value="1"/>
</dbReference>
<dbReference type="InterPro" id="IPR004088">
    <property type="entry name" value="KH_dom_type_1"/>
</dbReference>
<evidence type="ECO:0000256" key="7">
    <source>
        <dbReference type="HAMAP-Rule" id="MF_00335"/>
    </source>
</evidence>
<dbReference type="RefSeq" id="WP_071613193.1">
    <property type="nucleotide sequence ID" value="NZ_CP015756.1"/>
</dbReference>
<organism evidence="11 12">
    <name type="scientific">Clostridium estertheticum subsp. estertheticum</name>
    <dbReference type="NCBI Taxonomy" id="1552"/>
    <lineage>
        <taxon>Bacteria</taxon>
        <taxon>Bacillati</taxon>
        <taxon>Bacillota</taxon>
        <taxon>Clostridia</taxon>
        <taxon>Eubacteriales</taxon>
        <taxon>Clostridiaceae</taxon>
        <taxon>Clostridium</taxon>
    </lineage>
</organism>
<dbReference type="PROSITE" id="PS50084">
    <property type="entry name" value="KH_TYPE_1"/>
    <property type="match status" value="1"/>
</dbReference>
<dbReference type="Gene3D" id="3.30.1370.10">
    <property type="entry name" value="K Homology domain, type 1"/>
    <property type="match status" value="1"/>
</dbReference>
<keyword evidence="7" id="KW-1003">Cell membrane</keyword>
<keyword evidence="12" id="KW-1185">Reference proteome</keyword>
<name>A0A1J0GHU8_9CLOT</name>
<evidence type="ECO:0000313" key="12">
    <source>
        <dbReference type="Proteomes" id="UP000182569"/>
    </source>
</evidence>
<dbReference type="PANTHER" id="PTHR12826:SF15">
    <property type="entry name" value="RIBONUCLEASE Y"/>
    <property type="match status" value="1"/>
</dbReference>
<keyword evidence="9" id="KW-0175">Coiled coil</keyword>
<evidence type="ECO:0000256" key="9">
    <source>
        <dbReference type="SAM" id="Coils"/>
    </source>
</evidence>
<dbReference type="STRING" id="1552.A7L45_12890"/>
<dbReference type="EMBL" id="CP015756">
    <property type="protein sequence ID" value="APC40901.1"/>
    <property type="molecule type" value="Genomic_DNA"/>
</dbReference>
<keyword evidence="7" id="KW-1133">Transmembrane helix</keyword>
<dbReference type="OrthoDB" id="9803205at2"/>
<dbReference type="Pfam" id="PF00013">
    <property type="entry name" value="KH_1"/>
    <property type="match status" value="1"/>
</dbReference>
<dbReference type="GO" id="GO:0016787">
    <property type="term" value="F:hydrolase activity"/>
    <property type="evidence" value="ECO:0007669"/>
    <property type="project" value="UniProtKB-KW"/>
</dbReference>
<dbReference type="Gene3D" id="1.10.3210.10">
    <property type="entry name" value="Hypothetical protein af1432"/>
    <property type="match status" value="1"/>
</dbReference>
<dbReference type="InterPro" id="IPR017705">
    <property type="entry name" value="Ribonuclease_Y"/>
</dbReference>
<dbReference type="InterPro" id="IPR036612">
    <property type="entry name" value="KH_dom_type_1_sf"/>
</dbReference>
<feature type="domain" description="HD" evidence="10">
    <location>
        <begin position="335"/>
        <end position="428"/>
    </location>
</feature>
<feature type="transmembrane region" description="Helical" evidence="7">
    <location>
        <begin position="7"/>
        <end position="29"/>
    </location>
</feature>
<dbReference type="FunFam" id="3.30.1370.10:FF:000006">
    <property type="entry name" value="Ribonuclease Y"/>
    <property type="match status" value="1"/>
</dbReference>
<dbReference type="AlphaFoldDB" id="A0A1J0GHU8"/>
<comment type="subcellular location">
    <subcellularLocation>
        <location evidence="7">Cell membrane</location>
        <topology evidence="7">Single-pass membrane protein</topology>
    </subcellularLocation>
</comment>
<dbReference type="KEGG" id="ceu:A7L45_12890"/>